<dbReference type="SUPFAM" id="SSF53335">
    <property type="entry name" value="S-adenosyl-L-methionine-dependent methyltransferases"/>
    <property type="match status" value="1"/>
</dbReference>
<accession>A0ABX1SIL0</accession>
<dbReference type="CDD" id="cd02440">
    <property type="entry name" value="AdoMet_MTases"/>
    <property type="match status" value="1"/>
</dbReference>
<name>A0ABX1SIL0_9PSEU</name>
<evidence type="ECO:0000313" key="3">
    <source>
        <dbReference type="EMBL" id="NMI00217.1"/>
    </source>
</evidence>
<dbReference type="EMBL" id="JAAXLA010000051">
    <property type="protein sequence ID" value="NMI00217.1"/>
    <property type="molecule type" value="Genomic_DNA"/>
</dbReference>
<feature type="region of interest" description="Disordered" evidence="1">
    <location>
        <begin position="1"/>
        <end position="45"/>
    </location>
</feature>
<dbReference type="GO" id="GO:0008168">
    <property type="term" value="F:methyltransferase activity"/>
    <property type="evidence" value="ECO:0007669"/>
    <property type="project" value="UniProtKB-KW"/>
</dbReference>
<gene>
    <name evidence="3" type="ORF">HF526_23325</name>
</gene>
<dbReference type="GO" id="GO:0032259">
    <property type="term" value="P:methylation"/>
    <property type="evidence" value="ECO:0007669"/>
    <property type="project" value="UniProtKB-KW"/>
</dbReference>
<dbReference type="InterPro" id="IPR029063">
    <property type="entry name" value="SAM-dependent_MTases_sf"/>
</dbReference>
<keyword evidence="4" id="KW-1185">Reference proteome</keyword>
<feature type="domain" description="Methyltransferase" evidence="2">
    <location>
        <begin position="64"/>
        <end position="150"/>
    </location>
</feature>
<sequence length="255" mass="27141">MMGAAADRWRELQSGRGVPPEILARAEASPWTHDPKDFAAPEEPVDTPSRRAALDLLGPGGGTVLDVGCGGGVASLALVGRAAHLIGLDRAQDMLDAFAVGATARGVPYDTVLGEWPDAAAAAGTADVVVCHHVLHNVVELEPFLTALSAAARRGVVIEMLAQHPMAWLDPLWVRFHNLHRPPPATTDDAVAVLAELGVTPTVTGWERVNPPRQHPAWVTRRLCLPADRVVEVAAAMDELPPRPRLAATLTWRTA</sequence>
<dbReference type="InterPro" id="IPR041698">
    <property type="entry name" value="Methyltransf_25"/>
</dbReference>
<protein>
    <submittedName>
        <fullName evidence="3">Class I SAM-dependent methyltransferase</fullName>
    </submittedName>
</protein>
<proteinExistence type="predicted"/>
<reference evidence="3 4" key="1">
    <citation type="submission" date="2020-04" db="EMBL/GenBank/DDBJ databases">
        <authorList>
            <person name="Klaysubun C."/>
            <person name="Duangmal K."/>
            <person name="Lipun K."/>
        </authorList>
    </citation>
    <scope>NUCLEOTIDE SEQUENCE [LARGE SCALE GENOMIC DNA]</scope>
    <source>
        <strain evidence="3 4">K10HN5</strain>
    </source>
</reference>
<evidence type="ECO:0000259" key="2">
    <source>
        <dbReference type="Pfam" id="PF13649"/>
    </source>
</evidence>
<evidence type="ECO:0000313" key="4">
    <source>
        <dbReference type="Proteomes" id="UP000820669"/>
    </source>
</evidence>
<keyword evidence="3" id="KW-0808">Transferase</keyword>
<evidence type="ECO:0000256" key="1">
    <source>
        <dbReference type="SAM" id="MobiDB-lite"/>
    </source>
</evidence>
<dbReference type="Pfam" id="PF13649">
    <property type="entry name" value="Methyltransf_25"/>
    <property type="match status" value="1"/>
</dbReference>
<dbReference type="Proteomes" id="UP000820669">
    <property type="component" value="Unassembled WGS sequence"/>
</dbReference>
<organism evidence="3 4">
    <name type="scientific">Pseudonocardia acidicola</name>
    <dbReference type="NCBI Taxonomy" id="2724939"/>
    <lineage>
        <taxon>Bacteria</taxon>
        <taxon>Bacillati</taxon>
        <taxon>Actinomycetota</taxon>
        <taxon>Actinomycetes</taxon>
        <taxon>Pseudonocardiales</taxon>
        <taxon>Pseudonocardiaceae</taxon>
        <taxon>Pseudonocardia</taxon>
    </lineage>
</organism>
<keyword evidence="3" id="KW-0489">Methyltransferase</keyword>
<comment type="caution">
    <text evidence="3">The sequence shown here is derived from an EMBL/GenBank/DDBJ whole genome shotgun (WGS) entry which is preliminary data.</text>
</comment>
<dbReference type="Gene3D" id="3.40.50.150">
    <property type="entry name" value="Vaccinia Virus protein VP39"/>
    <property type="match status" value="1"/>
</dbReference>